<protein>
    <submittedName>
        <fullName evidence="1">Uncharacterized protein</fullName>
    </submittedName>
</protein>
<proteinExistence type="predicted"/>
<evidence type="ECO:0000313" key="1">
    <source>
        <dbReference type="EMBL" id="KLT40955.1"/>
    </source>
</evidence>
<reference evidence="1 2" key="1">
    <citation type="submission" date="2015-03" db="EMBL/GenBank/DDBJ databases">
        <title>Genomics and transcriptomics of the oil-accumulating basidiomycete yeast T. oleaginosus allow insights into substrate utilization and the diverse evolutionary trajectories of mating systems in fungi.</title>
        <authorList>
            <consortium name="DOE Joint Genome Institute"/>
            <person name="Kourist R."/>
            <person name="Kracht O."/>
            <person name="Bracharz F."/>
            <person name="Lipzen A."/>
            <person name="Nolan M."/>
            <person name="Ohm R."/>
            <person name="Grigoriev I."/>
            <person name="Sun S."/>
            <person name="Heitman J."/>
            <person name="Bruck T."/>
            <person name="Nowrousian M."/>
        </authorList>
    </citation>
    <scope>NUCLEOTIDE SEQUENCE [LARGE SCALE GENOMIC DNA]</scope>
    <source>
        <strain evidence="1 2">IBC0246</strain>
    </source>
</reference>
<dbReference type="EMBL" id="KQ087225">
    <property type="protein sequence ID" value="KLT40955.1"/>
    <property type="molecule type" value="Genomic_DNA"/>
</dbReference>
<name>A0A0J0XIN9_9TREE</name>
<keyword evidence="2" id="KW-1185">Reference proteome</keyword>
<sequence>MCHVPVLCCGVISCRSCLGYPFSRFSAWSNASRAAASMRSSLPVTQQLTAGRWPLAAGLDWIGDEIACKAALQLIHKVGCQSGRVEDRGGEAEVASRHEADM</sequence>
<gene>
    <name evidence="1" type="ORF">CC85DRAFT_286878</name>
</gene>
<dbReference type="GeneID" id="28984272"/>
<evidence type="ECO:0000313" key="2">
    <source>
        <dbReference type="Proteomes" id="UP000053611"/>
    </source>
</evidence>
<accession>A0A0J0XIN9</accession>
<dbReference type="Proteomes" id="UP000053611">
    <property type="component" value="Unassembled WGS sequence"/>
</dbReference>
<organism evidence="1 2">
    <name type="scientific">Cutaneotrichosporon oleaginosum</name>
    <dbReference type="NCBI Taxonomy" id="879819"/>
    <lineage>
        <taxon>Eukaryota</taxon>
        <taxon>Fungi</taxon>
        <taxon>Dikarya</taxon>
        <taxon>Basidiomycota</taxon>
        <taxon>Agaricomycotina</taxon>
        <taxon>Tremellomycetes</taxon>
        <taxon>Trichosporonales</taxon>
        <taxon>Trichosporonaceae</taxon>
        <taxon>Cutaneotrichosporon</taxon>
    </lineage>
</organism>
<dbReference type="RefSeq" id="XP_018277446.1">
    <property type="nucleotide sequence ID" value="XM_018423669.1"/>
</dbReference>
<dbReference type="AlphaFoldDB" id="A0A0J0XIN9"/>